<accession>A0A3B1CLS5</accession>
<evidence type="ECO:0000259" key="1">
    <source>
        <dbReference type="PROSITE" id="PS50042"/>
    </source>
</evidence>
<dbReference type="SMART" id="SM00100">
    <property type="entry name" value="cNMP"/>
    <property type="match status" value="1"/>
</dbReference>
<dbReference type="AlphaFoldDB" id="A0A3B1CLS5"/>
<organism evidence="2">
    <name type="scientific">hydrothermal vent metagenome</name>
    <dbReference type="NCBI Taxonomy" id="652676"/>
    <lineage>
        <taxon>unclassified sequences</taxon>
        <taxon>metagenomes</taxon>
        <taxon>ecological metagenomes</taxon>
    </lineage>
</organism>
<reference evidence="2" key="1">
    <citation type="submission" date="2018-06" db="EMBL/GenBank/DDBJ databases">
        <authorList>
            <person name="Zhirakovskaya E."/>
        </authorList>
    </citation>
    <scope>NUCLEOTIDE SEQUENCE</scope>
</reference>
<dbReference type="EMBL" id="UOGA01000282">
    <property type="protein sequence ID" value="VAX24934.1"/>
    <property type="molecule type" value="Genomic_DNA"/>
</dbReference>
<dbReference type="Gene3D" id="2.60.120.10">
    <property type="entry name" value="Jelly Rolls"/>
    <property type="match status" value="1"/>
</dbReference>
<feature type="domain" description="Cyclic nucleotide-binding" evidence="1">
    <location>
        <begin position="12"/>
        <end position="115"/>
    </location>
</feature>
<feature type="non-terminal residue" evidence="2">
    <location>
        <position position="172"/>
    </location>
</feature>
<dbReference type="InterPro" id="IPR018490">
    <property type="entry name" value="cNMP-bd_dom_sf"/>
</dbReference>
<dbReference type="PROSITE" id="PS50042">
    <property type="entry name" value="CNMP_BINDING_3"/>
    <property type="match status" value="1"/>
</dbReference>
<name>A0A3B1CLS5_9ZZZZ</name>
<dbReference type="PANTHER" id="PTHR24567">
    <property type="entry name" value="CRP FAMILY TRANSCRIPTIONAL REGULATORY PROTEIN"/>
    <property type="match status" value="1"/>
</dbReference>
<sequence>MEQKTDLKKIKLFAAMPDDVLTWLGSKVKWKTFRKGEYLFHEGEDSVKVYAIVSGRIKIVKEFASGKNAILGLFESGGLVAEVAAIDKMPYPASAIAMEDSVAGAIPSEAFRQSLEKAPGAAIKLMAQMGAKMRKLTDDLGSLSTQKVEKRLARFLIKLSSEIDDSKDSKTK</sequence>
<dbReference type="GO" id="GO:0005829">
    <property type="term" value="C:cytosol"/>
    <property type="evidence" value="ECO:0007669"/>
    <property type="project" value="TreeGrafter"/>
</dbReference>
<dbReference type="InterPro" id="IPR000595">
    <property type="entry name" value="cNMP-bd_dom"/>
</dbReference>
<gene>
    <name evidence="2" type="ORF">MNBD_NITROSPINAE04-1013</name>
</gene>
<dbReference type="PANTHER" id="PTHR24567:SF74">
    <property type="entry name" value="HTH-TYPE TRANSCRIPTIONAL REGULATOR ARCR"/>
    <property type="match status" value="1"/>
</dbReference>
<dbReference type="SUPFAM" id="SSF51206">
    <property type="entry name" value="cAMP-binding domain-like"/>
    <property type="match status" value="1"/>
</dbReference>
<dbReference type="GO" id="GO:0003700">
    <property type="term" value="F:DNA-binding transcription factor activity"/>
    <property type="evidence" value="ECO:0007669"/>
    <property type="project" value="TreeGrafter"/>
</dbReference>
<dbReference type="Pfam" id="PF00027">
    <property type="entry name" value="cNMP_binding"/>
    <property type="match status" value="1"/>
</dbReference>
<dbReference type="InterPro" id="IPR050397">
    <property type="entry name" value="Env_Response_Regulators"/>
</dbReference>
<dbReference type="CDD" id="cd00038">
    <property type="entry name" value="CAP_ED"/>
    <property type="match status" value="1"/>
</dbReference>
<dbReference type="InterPro" id="IPR014710">
    <property type="entry name" value="RmlC-like_jellyroll"/>
</dbReference>
<evidence type="ECO:0000313" key="2">
    <source>
        <dbReference type="EMBL" id="VAX24934.1"/>
    </source>
</evidence>
<protein>
    <recommendedName>
        <fullName evidence="1">Cyclic nucleotide-binding domain-containing protein</fullName>
    </recommendedName>
</protein>
<proteinExistence type="predicted"/>